<evidence type="ECO:0000313" key="3">
    <source>
        <dbReference type="Proteomes" id="UP000201371"/>
    </source>
</evidence>
<dbReference type="InterPro" id="IPR010093">
    <property type="entry name" value="SinI_DNA-bd"/>
</dbReference>
<dbReference type="RefSeq" id="YP_009301163.1">
    <property type="nucleotide sequence ID" value="NC_031230.1"/>
</dbReference>
<dbReference type="KEGG" id="vg:29125071"/>
<keyword evidence="3" id="KW-1185">Reference proteome</keyword>
<reference evidence="3" key="1">
    <citation type="submission" date="2016-03" db="EMBL/GenBank/DDBJ databases">
        <authorList>
            <person name="Ploux O."/>
        </authorList>
    </citation>
    <scope>NUCLEOTIDE SEQUENCE [LARGE SCALE GENOMIC DNA]</scope>
</reference>
<dbReference type="GO" id="GO:0003677">
    <property type="term" value="F:DNA binding"/>
    <property type="evidence" value="ECO:0007669"/>
    <property type="project" value="InterPro"/>
</dbReference>
<feature type="domain" description="Helix-turn-helix" evidence="1">
    <location>
        <begin position="10"/>
        <end position="58"/>
    </location>
</feature>
<gene>
    <name evidence="2" type="primary">109</name>
    <name evidence="2" type="ORF">SEA_YVONNETASTIC_109</name>
</gene>
<organism evidence="2 3">
    <name type="scientific">Gordonia phage Yvonnetastic</name>
    <dbReference type="NCBI Taxonomy" id="1821566"/>
    <lineage>
        <taxon>Viruses</taxon>
        <taxon>Duplodnaviria</taxon>
        <taxon>Heunggongvirae</taxon>
        <taxon>Uroviricota</taxon>
        <taxon>Caudoviricetes</taxon>
        <taxon>Yvonnevirus</taxon>
        <taxon>Yvonnevirus yvonnetastic</taxon>
        <taxon>Gordonia virus Yvonnetastic</taxon>
    </lineage>
</organism>
<dbReference type="NCBIfam" id="TIGR01764">
    <property type="entry name" value="excise"/>
    <property type="match status" value="1"/>
</dbReference>
<proteinExistence type="predicted"/>
<dbReference type="Pfam" id="PF12728">
    <property type="entry name" value="HTH_17"/>
    <property type="match status" value="1"/>
</dbReference>
<dbReference type="Proteomes" id="UP000201371">
    <property type="component" value="Segment"/>
</dbReference>
<evidence type="ECO:0000313" key="2">
    <source>
        <dbReference type="EMBL" id="AMS02653.1"/>
    </source>
</evidence>
<dbReference type="GeneID" id="29125071"/>
<protein>
    <submittedName>
        <fullName evidence="2">Excise</fullName>
    </submittedName>
</protein>
<accession>A0A142K970</accession>
<dbReference type="InterPro" id="IPR041657">
    <property type="entry name" value="HTH_17"/>
</dbReference>
<sequence length="67" mass="7561">MNNTDEIAVSIKRAAELLGVSQSHIRDEIRAGRIVARRIGTKMIRIKVSELEQYIDARPLVGDEEDL</sequence>
<evidence type="ECO:0000259" key="1">
    <source>
        <dbReference type="Pfam" id="PF12728"/>
    </source>
</evidence>
<name>A0A142K970_9CAUD</name>
<dbReference type="EMBL" id="KU963248">
    <property type="protein sequence ID" value="AMS02653.1"/>
    <property type="molecule type" value="Genomic_DNA"/>
</dbReference>